<dbReference type="EMBL" id="JAIVFQ010000043">
    <property type="protein sequence ID" value="MCC5602090.1"/>
    <property type="molecule type" value="Genomic_DNA"/>
</dbReference>
<dbReference type="RefSeq" id="WP_229487064.1">
    <property type="nucleotide sequence ID" value="NZ_JAIVFQ010000043.1"/>
</dbReference>
<proteinExistence type="predicted"/>
<dbReference type="Proteomes" id="UP001199525">
    <property type="component" value="Unassembled WGS sequence"/>
</dbReference>
<name>A0ABS8ID03_9NOSO</name>
<gene>
    <name evidence="1" type="ORF">LC586_23540</name>
</gene>
<accession>A0ABS8ID03</accession>
<reference evidence="1 2" key="1">
    <citation type="journal article" date="2021" name="Microorganisms">
        <title>Genome Evolution of Filamentous Cyanobacterium Nostoc Species: From Facultative Symbiosis to Free Living.</title>
        <authorList>
            <person name="Huo D."/>
            <person name="Li H."/>
            <person name="Cai F."/>
            <person name="Guo X."/>
            <person name="Qiao Z."/>
            <person name="Wang W."/>
            <person name="Yu G."/>
            <person name="Li R."/>
        </authorList>
    </citation>
    <scope>NUCLEOTIDE SEQUENCE [LARGE SCALE GENOMIC DNA]</scope>
    <source>
        <strain evidence="1 2">CHAB 5714</strain>
    </source>
</reference>
<protein>
    <submittedName>
        <fullName evidence="1">Uncharacterized protein</fullName>
    </submittedName>
</protein>
<evidence type="ECO:0000313" key="1">
    <source>
        <dbReference type="EMBL" id="MCC5602090.1"/>
    </source>
</evidence>
<organism evidence="1 2">
    <name type="scientific">Nostoc favosum CHAB5714</name>
    <dbReference type="NCBI Taxonomy" id="2780399"/>
    <lineage>
        <taxon>Bacteria</taxon>
        <taxon>Bacillati</taxon>
        <taxon>Cyanobacteriota</taxon>
        <taxon>Cyanophyceae</taxon>
        <taxon>Nostocales</taxon>
        <taxon>Nostocaceae</taxon>
        <taxon>Nostoc</taxon>
        <taxon>Nostoc favosum</taxon>
    </lineage>
</organism>
<keyword evidence="2" id="KW-1185">Reference proteome</keyword>
<comment type="caution">
    <text evidence="1">The sequence shown here is derived from an EMBL/GenBank/DDBJ whole genome shotgun (WGS) entry which is preliminary data.</text>
</comment>
<evidence type="ECO:0000313" key="2">
    <source>
        <dbReference type="Proteomes" id="UP001199525"/>
    </source>
</evidence>
<sequence length="54" mass="6187">MTPVASPVGDAARTSRETRLRRWLANAQCPMTPVASSRETRPRRWLANAQYFRV</sequence>